<evidence type="ECO:0000313" key="3">
    <source>
        <dbReference type="EMBL" id="KAF8692526.1"/>
    </source>
</evidence>
<dbReference type="AlphaFoldDB" id="A0A835BC04"/>
<keyword evidence="4" id="KW-1185">Reference proteome</keyword>
<evidence type="ECO:0000313" key="4">
    <source>
        <dbReference type="Proteomes" id="UP000636709"/>
    </source>
</evidence>
<sequence length="724" mass="79224">MLSTDDFVNGGIIAAAVLAILLVALSTHGPRRSHPAVRFFVWGSSMVFLPLTSSVITYLLNRSGPDRKEQCGGTSSTPIRKGNPDVQDMCTLLLWVVLILIIRNNADAAAKAISASPEGGDTGVGDGGQKIRPPVEYLGQYVWVAYLIWLCIPRAVWLGPYNIVVVIAFSLLGLVKLVVKLAVFWNARDSFALGKNTRLIAGYMAQLVGDGGGGQVPRYIVMGETKKHVEETPQGYHVKLDDVEDKLSSLVTLDRVWRLAEEHGGGIFAQRQELRDLCLSYSLFKILRQRLSGYRLADAGSGEALSFVLRGMDSVGAGVNPDRMFRVLVDELWFASDFYYSPIPLYVFGRWSVTLNYLLSVLIIVGAIAVGWIFQAEDVIHNTPYKVITFSLLLAVVLVEASEIAAGVSSNWTKMALLGHYIQHESAWRRSSCVHAALAAVLRLRTARRWRPNYKLGQNSLLEPRRFLKRTEFISEKKYGRAGLMRSVEVSPAVRDVVVRSLLRSYGGISNGVPAVARRVGGKIDWARFGSQRSWASDGDGGSTTELILTWHVATRLFEMKSTLATADMIAACQLSYHCAYLVTAAPELLPDSVAWTEKRYKEVSADVRAALGKDDGSSSESAAGRYERLVASLSAGSRDKVLRRGAELGRHLVEQYGADEASACRILVDFWSEMMLYVAPSENVKGHVEAMARGGEFITLVWALLLHAGVTTSPAEAPGAAAP</sequence>
<keyword evidence="1" id="KW-1133">Transmembrane helix</keyword>
<proteinExistence type="predicted"/>
<dbReference type="Pfam" id="PF13968">
    <property type="entry name" value="DUF4220"/>
    <property type="match status" value="1"/>
</dbReference>
<evidence type="ECO:0000256" key="1">
    <source>
        <dbReference type="SAM" id="Phobius"/>
    </source>
</evidence>
<dbReference type="Pfam" id="PF04578">
    <property type="entry name" value="DUF594"/>
    <property type="match status" value="1"/>
</dbReference>
<dbReference type="PANTHER" id="PTHR31325">
    <property type="entry name" value="OS01G0798800 PROTEIN-RELATED"/>
    <property type="match status" value="1"/>
</dbReference>
<feature type="transmembrane region" description="Helical" evidence="1">
    <location>
        <begin position="163"/>
        <end position="185"/>
    </location>
</feature>
<name>A0A835BC04_9POAL</name>
<feature type="domain" description="DUF4220" evidence="2">
    <location>
        <begin position="42"/>
        <end position="463"/>
    </location>
</feature>
<feature type="transmembrane region" description="Helical" evidence="1">
    <location>
        <begin position="39"/>
        <end position="60"/>
    </location>
</feature>
<dbReference type="InterPro" id="IPR007658">
    <property type="entry name" value="DUF594"/>
</dbReference>
<dbReference type="Proteomes" id="UP000636709">
    <property type="component" value="Unassembled WGS sequence"/>
</dbReference>
<feature type="transmembrane region" description="Helical" evidence="1">
    <location>
        <begin position="355"/>
        <end position="375"/>
    </location>
</feature>
<organism evidence="3 4">
    <name type="scientific">Digitaria exilis</name>
    <dbReference type="NCBI Taxonomy" id="1010633"/>
    <lineage>
        <taxon>Eukaryota</taxon>
        <taxon>Viridiplantae</taxon>
        <taxon>Streptophyta</taxon>
        <taxon>Embryophyta</taxon>
        <taxon>Tracheophyta</taxon>
        <taxon>Spermatophyta</taxon>
        <taxon>Magnoliopsida</taxon>
        <taxon>Liliopsida</taxon>
        <taxon>Poales</taxon>
        <taxon>Poaceae</taxon>
        <taxon>PACMAD clade</taxon>
        <taxon>Panicoideae</taxon>
        <taxon>Panicodae</taxon>
        <taxon>Paniceae</taxon>
        <taxon>Anthephorinae</taxon>
        <taxon>Digitaria</taxon>
    </lineage>
</organism>
<feature type="transmembrane region" description="Helical" evidence="1">
    <location>
        <begin position="138"/>
        <end position="157"/>
    </location>
</feature>
<keyword evidence="1" id="KW-0812">Transmembrane</keyword>
<protein>
    <recommendedName>
        <fullName evidence="2">DUF4220 domain-containing protein</fullName>
    </recommendedName>
</protein>
<dbReference type="EMBL" id="JACEFO010001939">
    <property type="protein sequence ID" value="KAF8692526.1"/>
    <property type="molecule type" value="Genomic_DNA"/>
</dbReference>
<reference evidence="3" key="1">
    <citation type="submission" date="2020-07" db="EMBL/GenBank/DDBJ databases">
        <title>Genome sequence and genetic diversity analysis of an under-domesticated orphan crop, white fonio (Digitaria exilis).</title>
        <authorList>
            <person name="Bennetzen J.L."/>
            <person name="Chen S."/>
            <person name="Ma X."/>
            <person name="Wang X."/>
            <person name="Yssel A.E.J."/>
            <person name="Chaluvadi S.R."/>
            <person name="Johnson M."/>
            <person name="Gangashetty P."/>
            <person name="Hamidou F."/>
            <person name="Sanogo M.D."/>
            <person name="Zwaenepoel A."/>
            <person name="Wallace J."/>
            <person name="Van De Peer Y."/>
            <person name="Van Deynze A."/>
        </authorList>
    </citation>
    <scope>NUCLEOTIDE SEQUENCE</scope>
    <source>
        <tissue evidence="3">Leaves</tissue>
    </source>
</reference>
<feature type="transmembrane region" description="Helical" evidence="1">
    <location>
        <begin position="7"/>
        <end position="27"/>
    </location>
</feature>
<dbReference type="InterPro" id="IPR025315">
    <property type="entry name" value="DUF4220"/>
</dbReference>
<keyword evidence="1" id="KW-0472">Membrane</keyword>
<gene>
    <name evidence="3" type="ORF">HU200_039627</name>
</gene>
<comment type="caution">
    <text evidence="3">The sequence shown here is derived from an EMBL/GenBank/DDBJ whole genome shotgun (WGS) entry which is preliminary data.</text>
</comment>
<dbReference type="OrthoDB" id="685299at2759"/>
<accession>A0A835BC04</accession>
<evidence type="ECO:0000259" key="2">
    <source>
        <dbReference type="Pfam" id="PF13968"/>
    </source>
</evidence>